<gene>
    <name evidence="2" type="ORF">WHR41_07152</name>
</gene>
<comment type="caution">
    <text evidence="2">The sequence shown here is derived from an EMBL/GenBank/DDBJ whole genome shotgun (WGS) entry which is preliminary data.</text>
</comment>
<dbReference type="SUPFAM" id="SSF56112">
    <property type="entry name" value="Protein kinase-like (PK-like)"/>
    <property type="match status" value="1"/>
</dbReference>
<dbReference type="Proteomes" id="UP000803884">
    <property type="component" value="Unassembled WGS sequence"/>
</dbReference>
<dbReference type="Pfam" id="PF01636">
    <property type="entry name" value="APH"/>
    <property type="match status" value="1"/>
</dbReference>
<keyword evidence="3" id="KW-1185">Reference proteome</keyword>
<dbReference type="PANTHER" id="PTHR21310:SF48">
    <property type="entry name" value="AMINOGLYCOSIDE PHOSPHOTRANSFERASE DOMAIN-CONTAINING PROTEIN"/>
    <property type="match status" value="1"/>
</dbReference>
<proteinExistence type="predicted"/>
<name>A0AB34KJY7_9PEZI</name>
<evidence type="ECO:0000259" key="1">
    <source>
        <dbReference type="Pfam" id="PF01636"/>
    </source>
</evidence>
<dbReference type="GeneID" id="96008595"/>
<organism evidence="2 3">
    <name type="scientific">Cladosporium halotolerans</name>
    <dbReference type="NCBI Taxonomy" id="1052096"/>
    <lineage>
        <taxon>Eukaryota</taxon>
        <taxon>Fungi</taxon>
        <taxon>Dikarya</taxon>
        <taxon>Ascomycota</taxon>
        <taxon>Pezizomycotina</taxon>
        <taxon>Dothideomycetes</taxon>
        <taxon>Dothideomycetidae</taxon>
        <taxon>Cladosporiales</taxon>
        <taxon>Cladosporiaceae</taxon>
        <taxon>Cladosporium</taxon>
    </lineage>
</organism>
<dbReference type="InterPro" id="IPR011009">
    <property type="entry name" value="Kinase-like_dom_sf"/>
</dbReference>
<feature type="domain" description="Aminoglycoside phosphotransferase" evidence="1">
    <location>
        <begin position="47"/>
        <end position="232"/>
    </location>
</feature>
<dbReference type="InterPro" id="IPR051678">
    <property type="entry name" value="AGP_Transferase"/>
</dbReference>
<accession>A0AB34KJY7</accession>
<dbReference type="Gene3D" id="3.90.1200.10">
    <property type="match status" value="1"/>
</dbReference>
<evidence type="ECO:0000313" key="2">
    <source>
        <dbReference type="EMBL" id="KAL1583865.1"/>
    </source>
</evidence>
<dbReference type="EMBL" id="JAAQHG020000031">
    <property type="protein sequence ID" value="KAL1583865.1"/>
    <property type="molecule type" value="Genomic_DNA"/>
</dbReference>
<sequence length="277" mass="30950">MSGSMLPSIATILQSTDVLSAPDASATVVRVGEYFAVKYGTSVSLLEAQNLSFIADNSNVPVPKTYGTLTEESTGRNFIIMEMVPGEPLSKARPNLTSAEKRDVAEQIQRAMINLRNIPPAGYIGSLARQPCADGVFWAPDRPADPSLSGPFDTEDDMNQGILRKLESSEHRSYVGFLRTLMLATLHSHRTFFTHGDLQPKNVIVQRSTSARGETSLLKIRIIDWEVAGWYPEYWESCNATISARFDADWLDLVQSAMSMYPHEYLMMQVIRQLMFY</sequence>
<evidence type="ECO:0000313" key="3">
    <source>
        <dbReference type="Proteomes" id="UP000803884"/>
    </source>
</evidence>
<protein>
    <recommendedName>
        <fullName evidence="1">Aminoglycoside phosphotransferase domain-containing protein</fullName>
    </recommendedName>
</protein>
<dbReference type="InterPro" id="IPR002575">
    <property type="entry name" value="Aminoglycoside_PTrfase"/>
</dbReference>
<dbReference type="AlphaFoldDB" id="A0AB34KJY7"/>
<dbReference type="CDD" id="cd05120">
    <property type="entry name" value="APH_ChoK_like"/>
    <property type="match status" value="1"/>
</dbReference>
<dbReference type="RefSeq" id="XP_069226971.1">
    <property type="nucleotide sequence ID" value="XM_069375757.1"/>
</dbReference>
<dbReference type="PANTHER" id="PTHR21310">
    <property type="entry name" value="AMINOGLYCOSIDE PHOSPHOTRANSFERASE-RELATED-RELATED"/>
    <property type="match status" value="1"/>
</dbReference>
<reference evidence="2 3" key="1">
    <citation type="journal article" date="2020" name="Microbiol. Resour. Announc.">
        <title>Draft Genome Sequence of a Cladosporium Species Isolated from the Mesophotic Ascidian Didemnum maculosum.</title>
        <authorList>
            <person name="Gioti A."/>
            <person name="Siaperas R."/>
            <person name="Nikolaivits E."/>
            <person name="Le Goff G."/>
            <person name="Ouazzani J."/>
            <person name="Kotoulas G."/>
            <person name="Topakas E."/>
        </authorList>
    </citation>
    <scope>NUCLEOTIDE SEQUENCE [LARGE SCALE GENOMIC DNA]</scope>
    <source>
        <strain evidence="2 3">TM138-S3</strain>
    </source>
</reference>